<dbReference type="EMBL" id="MN739186">
    <property type="protein sequence ID" value="QHS92689.1"/>
    <property type="molecule type" value="Genomic_DNA"/>
</dbReference>
<sequence length="97" mass="11566">MRTRTKITLRQAEQLSRHFHLNHEVVPFDQWVFGLNVELEHGTRTPLTNVTDDDLLTTAKITLAHILEFPNYYQKLEQMETQLEKEWNGRPFNVFLD</sequence>
<protein>
    <submittedName>
        <fullName evidence="1">Uncharacterized protein</fullName>
    </submittedName>
</protein>
<dbReference type="InterPro" id="IPR043720">
    <property type="entry name" value="DUF5661"/>
</dbReference>
<proteinExistence type="predicted"/>
<reference evidence="1" key="1">
    <citation type="journal article" date="2020" name="Nature">
        <title>Giant virus diversity and host interactions through global metagenomics.</title>
        <authorList>
            <person name="Schulz F."/>
            <person name="Roux S."/>
            <person name="Paez-Espino D."/>
            <person name="Jungbluth S."/>
            <person name="Walsh D.A."/>
            <person name="Denef V.J."/>
            <person name="McMahon K.D."/>
            <person name="Konstantinidis K.T."/>
            <person name="Eloe-Fadrosh E.A."/>
            <person name="Kyrpides N.C."/>
            <person name="Woyke T."/>
        </authorList>
    </citation>
    <scope>NUCLEOTIDE SEQUENCE</scope>
    <source>
        <strain evidence="1">GVMAG-M-3300014204-73</strain>
    </source>
</reference>
<accession>A0A6C0BM83</accession>
<name>A0A6C0BM83_9ZZZZ</name>
<evidence type="ECO:0000313" key="1">
    <source>
        <dbReference type="EMBL" id="QHS92689.1"/>
    </source>
</evidence>
<organism evidence="1">
    <name type="scientific">viral metagenome</name>
    <dbReference type="NCBI Taxonomy" id="1070528"/>
    <lineage>
        <taxon>unclassified sequences</taxon>
        <taxon>metagenomes</taxon>
        <taxon>organismal metagenomes</taxon>
    </lineage>
</organism>
<dbReference type="Pfam" id="PF18905">
    <property type="entry name" value="DUF5661"/>
    <property type="match status" value="1"/>
</dbReference>
<dbReference type="AlphaFoldDB" id="A0A6C0BM83"/>